<proteinExistence type="predicted"/>
<accession>A0ABP9LM82</accession>
<evidence type="ECO:0000313" key="2">
    <source>
        <dbReference type="Proteomes" id="UP001500124"/>
    </source>
</evidence>
<dbReference type="RefSeq" id="WP_345672130.1">
    <property type="nucleotide sequence ID" value="NZ_BAABKC010000128.1"/>
</dbReference>
<comment type="caution">
    <text evidence="1">The sequence shown here is derived from an EMBL/GenBank/DDBJ whole genome shotgun (WGS) entry which is preliminary data.</text>
</comment>
<dbReference type="EMBL" id="BAABKC010000128">
    <property type="protein sequence ID" value="GAA5078760.1"/>
    <property type="molecule type" value="Genomic_DNA"/>
</dbReference>
<protein>
    <submittedName>
        <fullName evidence="1">Uncharacterized protein</fullName>
    </submittedName>
</protein>
<reference evidence="2" key="1">
    <citation type="journal article" date="2019" name="Int. J. Syst. Evol. Microbiol.">
        <title>The Global Catalogue of Microorganisms (GCM) 10K type strain sequencing project: providing services to taxonomists for standard genome sequencing and annotation.</title>
        <authorList>
            <consortium name="The Broad Institute Genomics Platform"/>
            <consortium name="The Broad Institute Genome Sequencing Center for Infectious Disease"/>
            <person name="Wu L."/>
            <person name="Ma J."/>
        </authorList>
    </citation>
    <scope>NUCLEOTIDE SEQUENCE [LARGE SCALE GENOMIC DNA]</scope>
    <source>
        <strain evidence="2">JCM 18410</strain>
    </source>
</reference>
<evidence type="ECO:0000313" key="1">
    <source>
        <dbReference type="EMBL" id="GAA5078760.1"/>
    </source>
</evidence>
<organism evidence="1 2">
    <name type="scientific">Streptomyces similanensis</name>
    <dbReference type="NCBI Taxonomy" id="1274988"/>
    <lineage>
        <taxon>Bacteria</taxon>
        <taxon>Bacillati</taxon>
        <taxon>Actinomycetota</taxon>
        <taxon>Actinomycetes</taxon>
        <taxon>Kitasatosporales</taxon>
        <taxon>Streptomycetaceae</taxon>
        <taxon>Streptomyces</taxon>
    </lineage>
</organism>
<gene>
    <name evidence="1" type="ORF">GCM10023336_70770</name>
</gene>
<sequence length="241" mass="27839">MLNGRTLKAHRRETVGLQDFKNLWGEISRVLLHPRFGETVSELSRIRSVVVDDERLYSLWDAVRELGYSSYAVAHRKIPRQARRRVPWALLGEEGPRGRTVTTVVTEVGLKYLVRYSKRSGARDLAEQLGMDLVVVPTQESEVLRIVKAALSPVEVVEEYKIGDYVLDAYLPTFGLVVEYDRMSDPRFDREAEFWRRVIVEEKLKCTFVTYDPKRRDFNPGDIINTILTMPLPERQAEQAT</sequence>
<dbReference type="Proteomes" id="UP001500124">
    <property type="component" value="Unassembled WGS sequence"/>
</dbReference>
<name>A0ABP9LM82_9ACTN</name>
<keyword evidence="2" id="KW-1185">Reference proteome</keyword>